<dbReference type="PROSITE" id="PS00383">
    <property type="entry name" value="TYR_PHOSPHATASE_1"/>
    <property type="match status" value="1"/>
</dbReference>
<comment type="similarity">
    <text evidence="1">Belongs to the protein-tyrosine phosphatase family.</text>
</comment>
<dbReference type="Proteomes" id="UP001064782">
    <property type="component" value="Unassembled WGS sequence"/>
</dbReference>
<dbReference type="InterPro" id="IPR016130">
    <property type="entry name" value="Tyr_Pase_AS"/>
</dbReference>
<reference evidence="3" key="1">
    <citation type="submission" date="2022-08" db="EMBL/GenBank/DDBJ databases">
        <title>Mycobacterium kiyosense sp. nov., scotochromogenic slow-glowing species isolated from respiratory specimens.</title>
        <authorList>
            <person name="Fukano H."/>
            <person name="Kazumi Y."/>
            <person name="Sakagami N."/>
            <person name="Ato M."/>
            <person name="Mitarai S."/>
            <person name="Hoshino Y."/>
        </authorList>
    </citation>
    <scope>NUCLEOTIDE SEQUENCE</scope>
    <source>
        <strain evidence="3">1413</strain>
        <strain evidence="2">SRL2020-028</strain>
    </source>
</reference>
<evidence type="ECO:0000313" key="4">
    <source>
        <dbReference type="Proteomes" id="UP001064782"/>
    </source>
</evidence>
<dbReference type="InterPro" id="IPR029021">
    <property type="entry name" value="Prot-tyrosine_phosphatase-like"/>
</dbReference>
<gene>
    <name evidence="3" type="ORF">Mkiyose1413_14220</name>
    <name evidence="2" type="ORF">SRL2020028_03300</name>
</gene>
<dbReference type="InterPro" id="IPR026893">
    <property type="entry name" value="Tyr/Ser_Pase_IphP-type"/>
</dbReference>
<organism evidence="3 4">
    <name type="scientific">Mycobacterium kiyosense</name>
    <dbReference type="NCBI Taxonomy" id="2871094"/>
    <lineage>
        <taxon>Bacteria</taxon>
        <taxon>Bacillati</taxon>
        <taxon>Actinomycetota</taxon>
        <taxon>Actinomycetes</taxon>
        <taxon>Mycobacteriales</taxon>
        <taxon>Mycobacteriaceae</taxon>
        <taxon>Mycobacterium</taxon>
    </lineage>
</organism>
<dbReference type="AlphaFoldDB" id="A0A9P3Q4E4"/>
<dbReference type="EMBL" id="BRZI01000006">
    <property type="protein sequence ID" value="GLD29539.1"/>
    <property type="molecule type" value="Genomic_DNA"/>
</dbReference>
<dbReference type="Pfam" id="PF13350">
    <property type="entry name" value="Y_phosphatase3"/>
    <property type="match status" value="1"/>
</dbReference>
<name>A0A9P3Q4E4_9MYCO</name>
<dbReference type="Gene3D" id="3.90.190.10">
    <property type="entry name" value="Protein tyrosine phosphatase superfamily"/>
    <property type="match status" value="1"/>
</dbReference>
<evidence type="ECO:0008006" key="5">
    <source>
        <dbReference type="Google" id="ProtNLM"/>
    </source>
</evidence>
<dbReference type="Proteomes" id="UP001165663">
    <property type="component" value="Unassembled WGS sequence"/>
</dbReference>
<sequence length="256" mass="27707">MLEKPNRVRPQSADTGSREVRLEIDGTFNLRDVGGLPVQGGGRLRCNLLYRSDAIDAISEAGRRSLRDLNLRTVIDLREPRERREAPPDLGNGVRCEQIPILRDRLTYGHLADIADLYAAVIGVAGPEFAAVIECLSRPDALPALVHCTAGKDRTGMAVGLLLAAIGVPDSAVADDYAVTEVNLGEEARARVLQRAIEAGIPAQQLAVMMGSPPQLMMDVLDQVRAANGTVAAYLTRHGLDTDALVRLRRTLVEFN</sequence>
<protein>
    <recommendedName>
        <fullName evidence="5">Tyrosine-protein phosphatase</fullName>
    </recommendedName>
</protein>
<dbReference type="PANTHER" id="PTHR31126">
    <property type="entry name" value="TYROSINE-PROTEIN PHOSPHATASE"/>
    <property type="match status" value="1"/>
</dbReference>
<comment type="caution">
    <text evidence="3">The sequence shown here is derived from an EMBL/GenBank/DDBJ whole genome shotgun (WGS) entry which is preliminary data.</text>
</comment>
<dbReference type="EMBL" id="BRXE01000001">
    <property type="protein sequence ID" value="GLB81074.1"/>
    <property type="molecule type" value="Genomic_DNA"/>
</dbReference>
<evidence type="ECO:0000313" key="3">
    <source>
        <dbReference type="EMBL" id="GLD29539.1"/>
    </source>
</evidence>
<evidence type="ECO:0000256" key="1">
    <source>
        <dbReference type="ARBA" id="ARBA00009580"/>
    </source>
</evidence>
<dbReference type="SUPFAM" id="SSF52799">
    <property type="entry name" value="(Phosphotyrosine protein) phosphatases II"/>
    <property type="match status" value="1"/>
</dbReference>
<accession>A0A9P3Q4E4</accession>
<dbReference type="PANTHER" id="PTHR31126:SF1">
    <property type="entry name" value="TYROSINE SPECIFIC PROTEIN PHOSPHATASES DOMAIN-CONTAINING PROTEIN"/>
    <property type="match status" value="1"/>
</dbReference>
<dbReference type="GO" id="GO:0004721">
    <property type="term" value="F:phosphoprotein phosphatase activity"/>
    <property type="evidence" value="ECO:0007669"/>
    <property type="project" value="InterPro"/>
</dbReference>
<evidence type="ECO:0000313" key="2">
    <source>
        <dbReference type="EMBL" id="GLB81074.1"/>
    </source>
</evidence>
<proteinExistence type="inferred from homology"/>
<keyword evidence="4" id="KW-1185">Reference proteome</keyword>